<reference evidence="1 2" key="1">
    <citation type="submission" date="2016-11" db="EMBL/GenBank/DDBJ databases">
        <authorList>
            <person name="Jaros S."/>
            <person name="Januszkiewicz K."/>
            <person name="Wedrychowicz H."/>
        </authorList>
    </citation>
    <scope>NUCLEOTIDE SEQUENCE [LARGE SCALE GENOMIC DNA]</scope>
    <source>
        <strain evidence="1 2">DSM 26897</strain>
    </source>
</reference>
<dbReference type="EMBL" id="FQUO01000007">
    <property type="protein sequence ID" value="SHF40058.1"/>
    <property type="molecule type" value="Genomic_DNA"/>
</dbReference>
<dbReference type="AlphaFoldDB" id="A0A1M5BCA1"/>
<sequence>MQLHFYPIQAGYAQWRTTIPVGRSNGLTASLLKFSAEAKRRISLDKLF</sequence>
<evidence type="ECO:0000313" key="1">
    <source>
        <dbReference type="EMBL" id="SHF40058.1"/>
    </source>
</evidence>
<proteinExistence type="predicted"/>
<dbReference type="RefSeq" id="WP_158069992.1">
    <property type="nucleotide sequence ID" value="NZ_FQUO01000007.1"/>
</dbReference>
<evidence type="ECO:0000313" key="2">
    <source>
        <dbReference type="Proteomes" id="UP000184368"/>
    </source>
</evidence>
<gene>
    <name evidence="1" type="ORF">SAMN05444008_107248</name>
</gene>
<keyword evidence="2" id="KW-1185">Reference proteome</keyword>
<accession>A0A1M5BCA1</accession>
<organism evidence="1 2">
    <name type="scientific">Cnuella takakiae</name>
    <dbReference type="NCBI Taxonomy" id="1302690"/>
    <lineage>
        <taxon>Bacteria</taxon>
        <taxon>Pseudomonadati</taxon>
        <taxon>Bacteroidota</taxon>
        <taxon>Chitinophagia</taxon>
        <taxon>Chitinophagales</taxon>
        <taxon>Chitinophagaceae</taxon>
        <taxon>Cnuella</taxon>
    </lineage>
</organism>
<dbReference type="Proteomes" id="UP000184368">
    <property type="component" value="Unassembled WGS sequence"/>
</dbReference>
<protein>
    <submittedName>
        <fullName evidence="1">Uncharacterized protein</fullName>
    </submittedName>
</protein>
<name>A0A1M5BCA1_9BACT</name>